<name>A0A1I7X5E0_HETBA</name>
<organism evidence="3 4">
    <name type="scientific">Heterorhabditis bacteriophora</name>
    <name type="common">Entomopathogenic nematode worm</name>
    <dbReference type="NCBI Taxonomy" id="37862"/>
    <lineage>
        <taxon>Eukaryota</taxon>
        <taxon>Metazoa</taxon>
        <taxon>Ecdysozoa</taxon>
        <taxon>Nematoda</taxon>
        <taxon>Chromadorea</taxon>
        <taxon>Rhabditida</taxon>
        <taxon>Rhabditina</taxon>
        <taxon>Rhabditomorpha</taxon>
        <taxon>Strongyloidea</taxon>
        <taxon>Heterorhabditidae</taxon>
        <taxon>Heterorhabditis</taxon>
    </lineage>
</organism>
<feature type="transmembrane region" description="Helical" evidence="2">
    <location>
        <begin position="224"/>
        <end position="245"/>
    </location>
</feature>
<evidence type="ECO:0000313" key="3">
    <source>
        <dbReference type="Proteomes" id="UP000095283"/>
    </source>
</evidence>
<dbReference type="Proteomes" id="UP000095283">
    <property type="component" value="Unplaced"/>
</dbReference>
<feature type="transmembrane region" description="Helical" evidence="2">
    <location>
        <begin position="6"/>
        <end position="25"/>
    </location>
</feature>
<protein>
    <submittedName>
        <fullName evidence="4">G_PROTEIN_RECEP_F1_2 domain-containing protein</fullName>
    </submittedName>
</protein>
<dbReference type="AlphaFoldDB" id="A0A1I7X5E0"/>
<dbReference type="WBParaSite" id="Hba_12606">
    <property type="protein sequence ID" value="Hba_12606"/>
    <property type="gene ID" value="Hba_12606"/>
</dbReference>
<accession>A0A1I7X5E0</accession>
<feature type="compositionally biased region" description="Polar residues" evidence="1">
    <location>
        <begin position="289"/>
        <end position="302"/>
    </location>
</feature>
<dbReference type="InterPro" id="IPR050927">
    <property type="entry name" value="TRPM"/>
</dbReference>
<evidence type="ECO:0000313" key="4">
    <source>
        <dbReference type="WBParaSite" id="Hba_12606"/>
    </source>
</evidence>
<keyword evidence="3" id="KW-1185">Reference proteome</keyword>
<evidence type="ECO:0000256" key="2">
    <source>
        <dbReference type="SAM" id="Phobius"/>
    </source>
</evidence>
<proteinExistence type="predicted"/>
<dbReference type="PANTHER" id="PTHR13800:SF1">
    <property type="entry name" value="TRANSIENT RECEPTOR POTENTIAL CATION CHANNEL TRPM"/>
    <property type="match status" value="1"/>
</dbReference>
<dbReference type="GO" id="GO:0030001">
    <property type="term" value="P:metal ion transport"/>
    <property type="evidence" value="ECO:0007669"/>
    <property type="project" value="TreeGrafter"/>
</dbReference>
<keyword evidence="2" id="KW-0812">Transmembrane</keyword>
<dbReference type="GO" id="GO:0005886">
    <property type="term" value="C:plasma membrane"/>
    <property type="evidence" value="ECO:0007669"/>
    <property type="project" value="TreeGrafter"/>
</dbReference>
<dbReference type="PANTHER" id="PTHR13800">
    <property type="entry name" value="TRANSIENT RECEPTOR POTENTIAL CATION CHANNEL, SUBFAMILY M, MEMBER 6"/>
    <property type="match status" value="1"/>
</dbReference>
<dbReference type="GO" id="GO:0005261">
    <property type="term" value="F:monoatomic cation channel activity"/>
    <property type="evidence" value="ECO:0007669"/>
    <property type="project" value="TreeGrafter"/>
</dbReference>
<feature type="transmembrane region" description="Helical" evidence="2">
    <location>
        <begin position="138"/>
        <end position="161"/>
    </location>
</feature>
<sequence length="311" mass="35626">MSGITMIVTISLIGVTIIDILNLVLCKDLVQLDNCQLLLAELWHGSLRVRSGSNLRVLTALLCPPAALALAFKTPRVPPTLQDSESDKEDEDSTAYDTISTFRTDRADRETTIGGSVMSLHIHRVGHKSQRSLIMLKYIYIYIYNSIFTIFCYKQFFLVVYTCFSLKKHQKSGKNAEYFIRIYNHCVIPYCPAGIFSINHTSCYMEKSWSTMILLYFHHHSPCWLISVVFFSVFVQLVYLIQMFFKINITRSDMSRKDGDERRLDCSMIQKEAIDSVKNKKKTSKHDSTCASSQSLPESSDPTRYANKTLF</sequence>
<keyword evidence="2" id="KW-1133">Transmembrane helix</keyword>
<keyword evidence="2" id="KW-0472">Membrane</keyword>
<feature type="region of interest" description="Disordered" evidence="1">
    <location>
        <begin position="277"/>
        <end position="311"/>
    </location>
</feature>
<reference evidence="4" key="1">
    <citation type="submission" date="2016-11" db="UniProtKB">
        <authorList>
            <consortium name="WormBaseParasite"/>
        </authorList>
    </citation>
    <scope>IDENTIFICATION</scope>
</reference>
<evidence type="ECO:0000256" key="1">
    <source>
        <dbReference type="SAM" id="MobiDB-lite"/>
    </source>
</evidence>